<feature type="region of interest" description="Disordered" evidence="1">
    <location>
        <begin position="144"/>
        <end position="168"/>
    </location>
</feature>
<keyword evidence="4" id="KW-1185">Reference proteome</keyword>
<dbReference type="Proteomes" id="UP000024942">
    <property type="component" value="Unassembled WGS sequence"/>
</dbReference>
<accession>A0A059GBY7</accession>
<gene>
    <name evidence="3" type="ORF">HOC_02066</name>
</gene>
<proteinExistence type="predicted"/>
<dbReference type="NCBIfam" id="NF047637">
    <property type="entry name" value="lipo_CC0125"/>
    <property type="match status" value="1"/>
</dbReference>
<organism evidence="3 4">
    <name type="scientific">Hyphomonas oceanitis SCH89</name>
    <dbReference type="NCBI Taxonomy" id="1280953"/>
    <lineage>
        <taxon>Bacteria</taxon>
        <taxon>Pseudomonadati</taxon>
        <taxon>Pseudomonadota</taxon>
        <taxon>Alphaproteobacteria</taxon>
        <taxon>Hyphomonadales</taxon>
        <taxon>Hyphomonadaceae</taxon>
        <taxon>Hyphomonas</taxon>
    </lineage>
</organism>
<keyword evidence="3" id="KW-0449">Lipoprotein</keyword>
<comment type="caution">
    <text evidence="3">The sequence shown here is derived from an EMBL/GenBank/DDBJ whole genome shotgun (WGS) entry which is preliminary data.</text>
</comment>
<sequence>MPVLGFISLMKTLIAVSAFALLAACASHTPYGPARSDGAAGYASQKIEQGRYRVSYTDSDAGRSHDMALLRAAEITLQEGGDWFEVTGGYTDQETGRSGSRSSVSVGGSSGSYGSGVGMGVGIGLPLGSSGPNITTVIDIITGKGEKPDRSSVYDARSVDINLRGTAP</sequence>
<evidence type="ECO:0000313" key="3">
    <source>
        <dbReference type="EMBL" id="KDA04085.1"/>
    </source>
</evidence>
<keyword evidence="2" id="KW-0732">Signal</keyword>
<feature type="signal peptide" evidence="2">
    <location>
        <begin position="1"/>
        <end position="20"/>
    </location>
</feature>
<dbReference type="PATRIC" id="fig|1280953.3.peg.415"/>
<evidence type="ECO:0000256" key="1">
    <source>
        <dbReference type="SAM" id="MobiDB-lite"/>
    </source>
</evidence>
<feature type="chain" id="PRO_5001573795" evidence="2">
    <location>
        <begin position="21"/>
        <end position="168"/>
    </location>
</feature>
<reference evidence="3 4" key="1">
    <citation type="journal article" date="2014" name="Antonie Van Leeuwenhoek">
        <title>Hyphomonas beringensis sp. nov. and Hyphomonas chukchiensis sp. nov., isolated from surface seawater of the Bering Sea and Chukchi Sea.</title>
        <authorList>
            <person name="Li C."/>
            <person name="Lai Q."/>
            <person name="Li G."/>
            <person name="Dong C."/>
            <person name="Wang J."/>
            <person name="Liao Y."/>
            <person name="Shao Z."/>
        </authorList>
    </citation>
    <scope>NUCLEOTIDE SEQUENCE [LARGE SCALE GENOMIC DNA]</scope>
    <source>
        <strain evidence="3 4">SCH89</strain>
    </source>
</reference>
<feature type="compositionally biased region" description="Low complexity" evidence="1">
    <location>
        <begin position="96"/>
        <end position="107"/>
    </location>
</feature>
<feature type="region of interest" description="Disordered" evidence="1">
    <location>
        <begin position="87"/>
        <end position="111"/>
    </location>
</feature>
<dbReference type="AlphaFoldDB" id="A0A059GBY7"/>
<protein>
    <submittedName>
        <fullName evidence="3">Putative lipoprotein</fullName>
    </submittedName>
</protein>
<dbReference type="STRING" id="1280953.HOC_02066"/>
<dbReference type="eggNOG" id="ENOG5032W22">
    <property type="taxonomic scope" value="Bacteria"/>
</dbReference>
<evidence type="ECO:0000313" key="4">
    <source>
        <dbReference type="Proteomes" id="UP000024942"/>
    </source>
</evidence>
<dbReference type="EMBL" id="ARYL01000002">
    <property type="protein sequence ID" value="KDA04085.1"/>
    <property type="molecule type" value="Genomic_DNA"/>
</dbReference>
<evidence type="ECO:0000256" key="2">
    <source>
        <dbReference type="SAM" id="SignalP"/>
    </source>
</evidence>
<name>A0A059GBY7_9PROT</name>